<evidence type="ECO:0000256" key="1">
    <source>
        <dbReference type="ARBA" id="ARBA00000083"/>
    </source>
</evidence>
<name>A0A7C8N645_ORBOL</name>
<sequence>MGDVDSLYEELQLSAMDSRFDKGGVMVALFLRAHWFSLMRVVQQHIYLATVNSFHENGLSSAGNPLANWTSSPRPTIPWWHEKYHQQLVKQVINLLTSIPCYLYEPFGGARNSAVLVTGGLGYVGSHVCIELLRRAYTILIVDDLMNSFGSVVRDIGLTLEASGLGNLPSRRLIHISIDYGDPVSLDRALVSYSRYLRVTGAMHLAASKPVAESLKNPWKYYENNVVKMETFLRLLGKHGIRNIVFSSSATAYGCLPSEMASKALNEDMVTIIGLDVHIKDTIAGLTPHGISKIFGEAMIKKFVDDHPRRRAVVFRLFNPVGCNPSGYLKENPRDYQWCGGGVMQKIKKAVVDDTVLQVFGGGGDGGDGSCIRDFVHVGDIARGIVMGFEDCLRVDETKKRCKVYNLASGKGVSVKQPLKGIENESGAIVKIEDCQKRREGDVPISIGDMEKVRSELGWRPELRLADICRHFVGLMVLENMLEKDRILYTCTRTNSIQVSRAKITSLDIW</sequence>
<dbReference type="EMBL" id="WIQW01000074">
    <property type="protein sequence ID" value="KAF3087939.1"/>
    <property type="molecule type" value="Genomic_DNA"/>
</dbReference>
<dbReference type="Proteomes" id="UP000475325">
    <property type="component" value="Unassembled WGS sequence"/>
</dbReference>
<gene>
    <name evidence="12" type="ORF">TWF102_010320</name>
</gene>
<evidence type="ECO:0000313" key="12">
    <source>
        <dbReference type="EMBL" id="KAF3087939.1"/>
    </source>
</evidence>
<dbReference type="Gene3D" id="3.40.50.720">
    <property type="entry name" value="NAD(P)-binding Rossmann-like Domain"/>
    <property type="match status" value="1"/>
</dbReference>
<dbReference type="InterPro" id="IPR001509">
    <property type="entry name" value="Epimerase_deHydtase"/>
</dbReference>
<comment type="catalytic activity">
    <reaction evidence="1">
        <text>UDP-alpha-D-glucose = UDP-alpha-D-galactose</text>
        <dbReference type="Rhea" id="RHEA:22168"/>
        <dbReference type="ChEBI" id="CHEBI:58885"/>
        <dbReference type="ChEBI" id="CHEBI:66914"/>
        <dbReference type="EC" id="5.1.3.2"/>
    </reaction>
</comment>
<evidence type="ECO:0000256" key="10">
    <source>
        <dbReference type="ARBA" id="ARBA00038238"/>
    </source>
</evidence>
<evidence type="ECO:0000256" key="7">
    <source>
        <dbReference type="ARBA" id="ARBA00023235"/>
    </source>
</evidence>
<evidence type="ECO:0000259" key="11">
    <source>
        <dbReference type="Pfam" id="PF01370"/>
    </source>
</evidence>
<keyword evidence="6" id="KW-0119">Carbohydrate metabolism</keyword>
<keyword evidence="7" id="KW-0413">Isomerase</keyword>
<dbReference type="Pfam" id="PF01370">
    <property type="entry name" value="Epimerase"/>
    <property type="match status" value="1"/>
</dbReference>
<organism evidence="12 13">
    <name type="scientific">Orbilia oligospora</name>
    <name type="common">Nematode-trapping fungus</name>
    <name type="synonym">Arthrobotrys oligospora</name>
    <dbReference type="NCBI Taxonomy" id="2813651"/>
    <lineage>
        <taxon>Eukaryota</taxon>
        <taxon>Fungi</taxon>
        <taxon>Dikarya</taxon>
        <taxon>Ascomycota</taxon>
        <taxon>Pezizomycotina</taxon>
        <taxon>Orbiliomycetes</taxon>
        <taxon>Orbiliales</taxon>
        <taxon>Orbiliaceae</taxon>
        <taxon>Orbilia</taxon>
    </lineage>
</organism>
<dbReference type="SUPFAM" id="SSF51735">
    <property type="entry name" value="NAD(P)-binding Rossmann-fold domains"/>
    <property type="match status" value="1"/>
</dbReference>
<dbReference type="GO" id="GO:0003978">
    <property type="term" value="F:UDP-glucose 4-epimerase activity"/>
    <property type="evidence" value="ECO:0007669"/>
    <property type="project" value="UniProtKB-EC"/>
</dbReference>
<comment type="similarity">
    <text evidence="10">In the C-terminal section; belongs to the aldose epimerase family.</text>
</comment>
<comment type="pathway">
    <text evidence="4">Carbohydrate metabolism; hexose metabolism.</text>
</comment>
<protein>
    <recommendedName>
        <fullName evidence="11">NAD-dependent epimerase/dehydratase domain-containing protein</fullName>
    </recommendedName>
</protein>
<dbReference type="GO" id="GO:0005829">
    <property type="term" value="C:cytosol"/>
    <property type="evidence" value="ECO:0007669"/>
    <property type="project" value="TreeGrafter"/>
</dbReference>
<dbReference type="PANTHER" id="PTHR43725">
    <property type="entry name" value="UDP-GLUCOSE 4-EPIMERASE"/>
    <property type="match status" value="1"/>
</dbReference>
<dbReference type="GO" id="GO:0006012">
    <property type="term" value="P:galactose metabolic process"/>
    <property type="evidence" value="ECO:0007669"/>
    <property type="project" value="UniProtKB-KW"/>
</dbReference>
<keyword evidence="5" id="KW-0520">NAD</keyword>
<dbReference type="PRINTS" id="PR01713">
    <property type="entry name" value="NUCEPIMERASE"/>
</dbReference>
<proteinExistence type="inferred from homology"/>
<dbReference type="AlphaFoldDB" id="A0A7C8N645"/>
<evidence type="ECO:0000256" key="4">
    <source>
        <dbReference type="ARBA" id="ARBA00005028"/>
    </source>
</evidence>
<reference evidence="12 13" key="1">
    <citation type="submission" date="2019-06" db="EMBL/GenBank/DDBJ databases">
        <authorList>
            <person name="Palmer J.M."/>
        </authorList>
    </citation>
    <scope>NUCLEOTIDE SEQUENCE [LARGE SCALE GENOMIC DNA]</scope>
    <source>
        <strain evidence="12 13">TWF102</strain>
    </source>
</reference>
<dbReference type="InterPro" id="IPR036291">
    <property type="entry name" value="NAD(P)-bd_dom_sf"/>
</dbReference>
<evidence type="ECO:0000256" key="5">
    <source>
        <dbReference type="ARBA" id="ARBA00023027"/>
    </source>
</evidence>
<evidence type="ECO:0000256" key="9">
    <source>
        <dbReference type="ARBA" id="ARBA00037955"/>
    </source>
</evidence>
<comment type="similarity">
    <text evidence="9">In the N-terminal section; belongs to the NAD(P)-dependent epimerase/dehydratase family.</text>
</comment>
<keyword evidence="6" id="KW-0299">Galactose metabolism</keyword>
<evidence type="ECO:0000256" key="8">
    <source>
        <dbReference type="ARBA" id="ARBA00037676"/>
    </source>
</evidence>
<dbReference type="PANTHER" id="PTHR43725:SF47">
    <property type="entry name" value="UDP-GLUCOSE 4-EPIMERASE"/>
    <property type="match status" value="1"/>
</dbReference>
<accession>A0A7C8N645</accession>
<evidence type="ECO:0000256" key="6">
    <source>
        <dbReference type="ARBA" id="ARBA00023144"/>
    </source>
</evidence>
<comment type="function">
    <text evidence="8">Mutarotase converts alpha-aldose to the beta-anomer. It is active on D-glucose, L-arabinose, D-xylose, D-galactose, maltose and lactose.</text>
</comment>
<evidence type="ECO:0000256" key="3">
    <source>
        <dbReference type="ARBA" id="ARBA00004947"/>
    </source>
</evidence>
<comment type="pathway">
    <text evidence="3">Carbohydrate metabolism; galactose metabolism.</text>
</comment>
<dbReference type="Gene3D" id="3.90.25.10">
    <property type="entry name" value="UDP-galactose 4-epimerase, domain 1"/>
    <property type="match status" value="1"/>
</dbReference>
<feature type="domain" description="NAD-dependent epimerase/dehydratase" evidence="11">
    <location>
        <begin position="115"/>
        <end position="392"/>
    </location>
</feature>
<evidence type="ECO:0000313" key="13">
    <source>
        <dbReference type="Proteomes" id="UP000475325"/>
    </source>
</evidence>
<comment type="cofactor">
    <cofactor evidence="2">
        <name>NAD(+)</name>
        <dbReference type="ChEBI" id="CHEBI:57540"/>
    </cofactor>
</comment>
<evidence type="ECO:0000256" key="2">
    <source>
        <dbReference type="ARBA" id="ARBA00001911"/>
    </source>
</evidence>
<comment type="caution">
    <text evidence="12">The sequence shown here is derived from an EMBL/GenBank/DDBJ whole genome shotgun (WGS) entry which is preliminary data.</text>
</comment>